<dbReference type="SUPFAM" id="SSF51120">
    <property type="entry name" value="beta-Roll"/>
    <property type="match status" value="6"/>
</dbReference>
<dbReference type="Pfam" id="PF00353">
    <property type="entry name" value="HemolysinCabind"/>
    <property type="match status" value="19"/>
</dbReference>
<dbReference type="RefSeq" id="WP_021131232.1">
    <property type="nucleotide sequence ID" value="NZ_AQPH01000009.1"/>
</dbReference>
<feature type="compositionally biased region" description="Pro residues" evidence="1">
    <location>
        <begin position="174"/>
        <end position="188"/>
    </location>
</feature>
<dbReference type="InterPro" id="IPR011049">
    <property type="entry name" value="Serralysin-like_metalloprot_C"/>
</dbReference>
<gene>
    <name evidence="2" type="ORF">K678_04316</name>
</gene>
<dbReference type="PATRIC" id="fig|1316936.3.peg.864"/>
<feature type="compositionally biased region" description="Low complexity" evidence="1">
    <location>
        <begin position="119"/>
        <end position="132"/>
    </location>
</feature>
<dbReference type="PRINTS" id="PR00313">
    <property type="entry name" value="CABNDNGRPT"/>
</dbReference>
<evidence type="ECO:0000313" key="2">
    <source>
        <dbReference type="EMBL" id="EPY02797.1"/>
    </source>
</evidence>
<proteinExistence type="predicted"/>
<dbReference type="GO" id="GO:0005509">
    <property type="term" value="F:calcium ion binding"/>
    <property type="evidence" value="ECO:0007669"/>
    <property type="project" value="InterPro"/>
</dbReference>
<accession>S9SA66</accession>
<comment type="caution">
    <text evidence="2">The sequence shown here is derived from an EMBL/GenBank/DDBJ whole genome shotgun (WGS) entry which is preliminary data.</text>
</comment>
<evidence type="ECO:0000313" key="3">
    <source>
        <dbReference type="Proteomes" id="UP000015350"/>
    </source>
</evidence>
<feature type="compositionally biased region" description="Basic and acidic residues" evidence="1">
    <location>
        <begin position="160"/>
        <end position="169"/>
    </location>
</feature>
<feature type="region of interest" description="Disordered" evidence="1">
    <location>
        <begin position="160"/>
        <end position="194"/>
    </location>
</feature>
<dbReference type="EMBL" id="AQPH01000009">
    <property type="protein sequence ID" value="EPY02797.1"/>
    <property type="molecule type" value="Genomic_DNA"/>
</dbReference>
<sequence>MAEAQQVKVIESTQGMFRLNMPQSAIARVDVVDIDLVLQTTSGERVILAGAAIDSTSEKPPSVMFSDGQVSTAQLFSAVAQVESPALPVPAMTSLTEYEAQKTKGPRSFVTNGEPKGESASASAADSPPSSDVPTNVAPLSSPPPTTVETLLADAKKTLDGESNKHGDFTHAPVPIPPQSPPSPPPSSPGAQATVPQLPTLQVWFGNYSDQVAVGQTVYGAGGTPDSDPRNFSTNAPLAANSPEQIAPEILTLTGNQTAYVDGVGPLLGTTGSGVNANATGYYAKVFMARVVGTFNSAGAMTISGLPLGFSLVSLSAAFTVVNTVVATASTPGVWTITLVDPTQTLTNFPLKLIYPTDASSTPITLDFAESVYYSGANYDLHQKIVIQVKEVHSASDLNVTVTDPNDATKTVAVNVLPSNGVPNLVYAQGSHNTIYGGIADDTMVSLGAANTFDGGGGINTVDFSRDATSHTINLATNANHGGYAEGSVLSHISVIKAGPGGDTITGNATTSTTIYGGAGNDVMAGGSAGDVFVGGGGRDTVTYAASAAPVTIDQTGGGRALGDASGDSYSAIATIIGSAGDDRFYGGTAAGSATMDGSGGSDWVDYQYTSVVNNRGVTVNLNDSIGNGGGALYDHLINIENIRGSTGNDLFYASNEANSFIGNGGTDIVSYDGQTALTIDQKSGRGLGTGAASGDSYTGIATLVGTTGDDTFVGGTDAGSALMDGARGNNWISYNYVGSSSVTVNLASGTSSGSGSNDRFVNVENVYGSGGNDLFYADTHANSFIGGGGTDVVSYAGQSAVTVDQTGGNRGTGAASGDSYTGIATIIGSSGNDTFVGGRPSDVATMDGSGGDNWVTYQNASGAVTLDLTGTAANGGAAQLDHIVNIENVVGSSFADLFYADSAANSFVGGGGHDTVSYDRNPVGGMTIDMTGQGYGSGYASGDSYSGISVVIGSSSSDTFIGGLVSGVGTMDGGSTANDTVGDWIDYEYVQVDATLNRGVTVNLDTGINGGSVITNAAANDRLVNIENVKGTSGNDLFYASSAANSFVGGSGNDVVSYAGQSAVTIDQTAANRGTGAASGDSYNGIETIIGSSGDDTFFGGTAAVAAMDGGANGAGGDWVSYAGEAAATVDLTRTSANGGSAANNSLINIENIVGSSNNDTFYANGSANSFVGGGGTGDVVSYARDGSGTLTIDLTGTTYSTGYASGDSYNGIATVIGSGGNDTFIGGAWSGVGTAIGGGGTDWISYKHAVSGATVDLAAGGNAGSAATNHLSGIENIIASDHGDSLTGDAQANSFISGAGADVIDGGDGRDTVDYSSDIAAHVINLTTNTNSGGHAAGDHLSNIEVVIGGSLNDTLTGDALQSTTLFGGAGDDTLAGGSGADYFDGGVGNDVVTYAGGPAVTVDQTTGNHGSGAAAGDQYVNIETIVGSSGVDTFVGGTSLGSATMDGGGGRDWIDYEFLAVGAGVTVNLASGTTSGAVTTDRFVNIENVYGSVNNDVFIASGQGNTFNGGGGSDWVSYAQNGGVAVTIDLFNHLSSGGASNDSLIAIQNLIGSTASDTFYADGNNNSFIGGGGTDVVSYSNSTVDLIIDQTQSGIATGLARGDGYSGIATIVGSSLSDTFIGGTASGSATMDGAGGENWVSYQNATSGATVNLATGANAGSALNDHFINVKNIIASAYGDKLTGDSNNNTFIAGAGADTFTGGGGVDVVSYAQSRDSLVIDQAGYGRGTSAAAGDAYSGIATIIGSTSVDTFIGGTAAGSATMFGGGGADWISYQYLAGGTGVTVDLLNNSNNSGAAANDRTNGIENVIGSSYADLFYADGETNSFIGGSGNDVVSYVRSGVLTGMVIDQTGGNHGTGFAANDYYSSIETIAGSQYDDTFIGGTASVLATMDGGVGSDWVDYEYVSGASGATVDLTNSLNNGGAAVNDRLTNVENIKGTANADLFYASTAVNSFVGNGGLDTVSYARAGSAVTVDQTGGNHGSGYGSGDSYSGIATIVGSAADDTFIGGTGAGSATMDGATGLDWVDYEYVSGASGVTVDLTDSLNNNGAAVNDRLSGIENIKGTANADLFYASAAANSFVGNGGLDVVSYARAASAVTIDQTAGNHGGGYASGDSFSGIATIVGSAAADTFIGGTGAGSATMDGAAGSNWVDYRYLTGGAGVTVNLVSHVNGGAAANDKLTNIENVYGSIYADTFVADGAGNSFVGNGGADWVSYAALTDTSRGVTVDLSNNANNAGSSALDRLSNVENIIGSGGNDRLIGDAFNNTFVGGLGADYFDGGSGGLDVVTYASSSAGLSIDLTGGGHGTLEAQGDSFVRIATIVGSAQADTFMSGTGTASLTMSSGGGADWVSYQYATGAVTVDLTYNGTTSLNGGAAQYDHLIGIENVRGRPWATPSSPIPLPTALSAAAAPTLSAMPVARR</sequence>
<dbReference type="STRING" id="1316936.K678_04316"/>
<dbReference type="eggNOG" id="COG2931">
    <property type="taxonomic scope" value="Bacteria"/>
</dbReference>
<organism evidence="2 3">
    <name type="scientific">Magnetospirillum fulvum MGU-K5</name>
    <dbReference type="NCBI Taxonomy" id="1316936"/>
    <lineage>
        <taxon>Bacteria</taxon>
        <taxon>Pseudomonadati</taxon>
        <taxon>Pseudomonadota</taxon>
        <taxon>Alphaproteobacteria</taxon>
        <taxon>Rhodospirillales</taxon>
        <taxon>Rhodospirillaceae</taxon>
        <taxon>Magnetospirillum</taxon>
    </lineage>
</organism>
<evidence type="ECO:0000256" key="1">
    <source>
        <dbReference type="SAM" id="MobiDB-lite"/>
    </source>
</evidence>
<dbReference type="InterPro" id="IPR001343">
    <property type="entry name" value="Hemolysn_Ca-bd"/>
</dbReference>
<name>S9SA66_MAGFU</name>
<protein>
    <submittedName>
        <fullName evidence="2">Hemolysin-adenylate cyclase</fullName>
    </submittedName>
</protein>
<dbReference type="Gene3D" id="2.150.10.10">
    <property type="entry name" value="Serralysin-like metalloprotease, C-terminal"/>
    <property type="match status" value="8"/>
</dbReference>
<dbReference type="OrthoDB" id="7515000at2"/>
<feature type="region of interest" description="Disordered" evidence="1">
    <location>
        <begin position="98"/>
        <end position="148"/>
    </location>
</feature>
<dbReference type="Proteomes" id="UP000015350">
    <property type="component" value="Unassembled WGS sequence"/>
</dbReference>
<reference evidence="2 3" key="1">
    <citation type="submission" date="2013-04" db="EMBL/GenBank/DDBJ databases">
        <authorList>
            <person name="Kuznetsov B."/>
            <person name="Ivanovsky R."/>
        </authorList>
    </citation>
    <scope>NUCLEOTIDE SEQUENCE [LARGE SCALE GENOMIC DNA]</scope>
    <source>
        <strain evidence="2 3">MGU-K5</strain>
    </source>
</reference>